<gene>
    <name evidence="5" type="ORF">HUK68_20770</name>
</gene>
<dbReference type="SUPFAM" id="SSF53822">
    <property type="entry name" value="Periplasmic binding protein-like I"/>
    <property type="match status" value="1"/>
</dbReference>
<protein>
    <submittedName>
        <fullName evidence="5">ABC transporter substrate-binding protein</fullName>
    </submittedName>
</protein>
<organism evidence="5 6">
    <name type="scientific">Comamonas antarctica</name>
    <dbReference type="NCBI Taxonomy" id="2743470"/>
    <lineage>
        <taxon>Bacteria</taxon>
        <taxon>Pseudomonadati</taxon>
        <taxon>Pseudomonadota</taxon>
        <taxon>Betaproteobacteria</taxon>
        <taxon>Burkholderiales</taxon>
        <taxon>Comamonadaceae</taxon>
        <taxon>Comamonas</taxon>
    </lineage>
</organism>
<evidence type="ECO:0000256" key="2">
    <source>
        <dbReference type="ARBA" id="ARBA00022729"/>
    </source>
</evidence>
<dbReference type="CDD" id="cd06327">
    <property type="entry name" value="PBP1_SBP-like"/>
    <property type="match status" value="1"/>
</dbReference>
<dbReference type="Proteomes" id="UP000509579">
    <property type="component" value="Plasmid unnamed1"/>
</dbReference>
<dbReference type="AlphaFoldDB" id="A0A6N1X7K7"/>
<dbReference type="EMBL" id="CP054841">
    <property type="protein sequence ID" value="QKV55361.1"/>
    <property type="molecule type" value="Genomic_DNA"/>
</dbReference>
<keyword evidence="6" id="KW-1185">Reference proteome</keyword>
<reference evidence="5 6" key="1">
    <citation type="submission" date="2020-06" db="EMBL/GenBank/DDBJ databases">
        <title>Acidovorax antarctica sp. nov., isolated from Corinth ice sheet soil, Antarctic Fields Peninsula.</title>
        <authorList>
            <person name="Xu Q."/>
            <person name="Peng F."/>
        </authorList>
    </citation>
    <scope>NUCLEOTIDE SEQUENCE [LARGE SCALE GENOMIC DNA]</scope>
    <source>
        <strain evidence="5 6">16-35-5</strain>
        <plasmid evidence="5 6">unnamed1</plasmid>
    </source>
</reference>
<feature type="chain" id="PRO_5026942681" evidence="3">
    <location>
        <begin position="30"/>
        <end position="410"/>
    </location>
</feature>
<dbReference type="Gene3D" id="3.40.50.2300">
    <property type="match status" value="2"/>
</dbReference>
<proteinExistence type="inferred from homology"/>
<dbReference type="PANTHER" id="PTHR30483:SF6">
    <property type="entry name" value="PERIPLASMIC BINDING PROTEIN OF ABC TRANSPORTER FOR NATURAL AMINO ACIDS"/>
    <property type="match status" value="1"/>
</dbReference>
<comment type="similarity">
    <text evidence="1">Belongs to the leucine-binding protein family.</text>
</comment>
<geneLocation type="plasmid" evidence="5 6">
    <name>unnamed1</name>
</geneLocation>
<dbReference type="InterPro" id="IPR028081">
    <property type="entry name" value="Leu-bd"/>
</dbReference>
<feature type="signal peptide" evidence="3">
    <location>
        <begin position="1"/>
        <end position="29"/>
    </location>
</feature>
<sequence length="410" mass="43641">MNAFPSISPLSRLALLAGSTLLAALPAQAQISDDVVRIGVMADQTGTYSGNGGPGSSLAVRMAVEDFGGKVLGKPIEVTTADDQNKPNVGINMARQWIENEKFDTILGGSASSIAFGVSSMMKEKKKPYLIAGTVSSDLTGKMCSPMTVQFIVDTYQLANAGVTALLKQGVKSFFFITVDYAFGAAMQADATKFIEAGGGKVVGSVRHPLGASDYSSYLLQAQASKAQAIVVLNAGLDLTNALKQAAEYKLARNGQKVGVFGMTINSVSAMGLEVAQGLQITAPYYWDRNDESRAWAKRFMDKNKGVVPTYIHAGAYSATLHYLKAVQAAGTDEGVAVMAKMKATPVNDFSMKNAMIREDGQLIRPTYAIQVKTPAESKGKNDLYKVLEEIPGDKVFRPLAEGGCDFVKK</sequence>
<evidence type="ECO:0000256" key="3">
    <source>
        <dbReference type="SAM" id="SignalP"/>
    </source>
</evidence>
<accession>A0A6N1X7K7</accession>
<dbReference type="PANTHER" id="PTHR30483">
    <property type="entry name" value="LEUCINE-SPECIFIC-BINDING PROTEIN"/>
    <property type="match status" value="1"/>
</dbReference>
<keyword evidence="5" id="KW-0614">Plasmid</keyword>
<feature type="domain" description="Leucine-binding protein" evidence="4">
    <location>
        <begin position="36"/>
        <end position="373"/>
    </location>
</feature>
<evidence type="ECO:0000313" key="6">
    <source>
        <dbReference type="Proteomes" id="UP000509579"/>
    </source>
</evidence>
<dbReference type="RefSeq" id="WP_175506150.1">
    <property type="nucleotide sequence ID" value="NZ_CP054841.1"/>
</dbReference>
<name>A0A6N1X7K7_9BURK</name>
<evidence type="ECO:0000259" key="4">
    <source>
        <dbReference type="Pfam" id="PF13458"/>
    </source>
</evidence>
<dbReference type="InterPro" id="IPR028082">
    <property type="entry name" value="Peripla_BP_I"/>
</dbReference>
<keyword evidence="2 3" id="KW-0732">Signal</keyword>
<dbReference type="InterPro" id="IPR051010">
    <property type="entry name" value="BCAA_transport"/>
</dbReference>
<evidence type="ECO:0000313" key="5">
    <source>
        <dbReference type="EMBL" id="QKV55361.1"/>
    </source>
</evidence>
<evidence type="ECO:0000256" key="1">
    <source>
        <dbReference type="ARBA" id="ARBA00010062"/>
    </source>
</evidence>
<dbReference type="KEGG" id="aant:HUK68_20770"/>
<dbReference type="Pfam" id="PF13458">
    <property type="entry name" value="Peripla_BP_6"/>
    <property type="match status" value="1"/>
</dbReference>